<reference evidence="3" key="3">
    <citation type="submission" date="2016-08" db="EMBL/GenBank/DDBJ databases">
        <title>Sequencing, Assembly and Comparative Genomics of S. aureofaciens ATCC 10762.</title>
        <authorList>
            <person name="Gradnigo J.S."/>
            <person name="Johnson N."/>
            <person name="Somerville G.A."/>
        </authorList>
    </citation>
    <scope>NUCLEOTIDE SEQUENCE [LARGE SCALE GENOMIC DNA]</scope>
    <source>
        <strain evidence="3">ATCC 10762</strain>
    </source>
</reference>
<keyword evidence="1" id="KW-0812">Transmembrane</keyword>
<dbReference type="Proteomes" id="UP000610124">
    <property type="component" value="Unassembled WGS sequence"/>
</dbReference>
<gene>
    <name evidence="2" type="ORF">GCM10010502_59890</name>
    <name evidence="3" type="ORF">HS99_0022230</name>
</gene>
<accession>A0A8H9LTK0</accession>
<evidence type="ECO:0000313" key="3">
    <source>
        <dbReference type="EMBL" id="OEV38261.1"/>
    </source>
</evidence>
<name>A0A1E7NC41_KITAU</name>
<evidence type="ECO:0000256" key="1">
    <source>
        <dbReference type="SAM" id="Phobius"/>
    </source>
</evidence>
<dbReference type="RefSeq" id="WP_046386342.1">
    <property type="nucleotide sequence ID" value="NZ_BMUB01000019.1"/>
</dbReference>
<dbReference type="EMBL" id="BMUB01000019">
    <property type="protein sequence ID" value="GGU97639.1"/>
    <property type="molecule type" value="Genomic_DNA"/>
</dbReference>
<reference evidence="3 4" key="2">
    <citation type="submission" date="2014-07" db="EMBL/GenBank/DDBJ databases">
        <authorList>
            <person name="Zhang J.E."/>
            <person name="Yang H."/>
            <person name="Guo J."/>
            <person name="Deng Z."/>
            <person name="Luo H."/>
            <person name="Luo M."/>
            <person name="Zhao B."/>
        </authorList>
    </citation>
    <scope>NUCLEOTIDE SEQUENCE [LARGE SCALE GENOMIC DNA]</scope>
    <source>
        <strain evidence="3">ATCC 10762</strain>
        <strain evidence="4">ATCC 10762 / DSM 40127 / CCM 3239 / JCM 4008 / LMG 5968 / NBRC 12843 / NCIMB 8234 / A-377</strain>
    </source>
</reference>
<comment type="caution">
    <text evidence="3">The sequence shown here is derived from an EMBL/GenBank/DDBJ whole genome shotgun (WGS) entry which is preliminary data.</text>
</comment>
<reference evidence="4" key="4">
    <citation type="submission" date="2016-08" db="EMBL/GenBank/DDBJ databases">
        <title>Sequencing, assembly and comparative genomics of S. aureofaciens ATCC 10762.</title>
        <authorList>
            <person name="Gradnigo J.S."/>
            <person name="Johnson N."/>
            <person name="Somerville G.A."/>
        </authorList>
    </citation>
    <scope>NUCLEOTIDE SEQUENCE [LARGE SCALE GENOMIC DNA]</scope>
    <source>
        <strain evidence="4">ATCC 10762 / DSM 40127 / CCM 3239 / JCM 4008 / LMG 5968 / NBRC 12843 / NCIMB 8234 / A-377</strain>
    </source>
</reference>
<evidence type="ECO:0000313" key="4">
    <source>
        <dbReference type="Proteomes" id="UP000037395"/>
    </source>
</evidence>
<feature type="transmembrane region" description="Helical" evidence="1">
    <location>
        <begin position="79"/>
        <end position="96"/>
    </location>
</feature>
<dbReference type="EMBL" id="JPRF03000015">
    <property type="protein sequence ID" value="OEV38261.1"/>
    <property type="molecule type" value="Genomic_DNA"/>
</dbReference>
<reference evidence="2" key="1">
    <citation type="journal article" date="2014" name="Int. J. Syst. Evol. Microbiol.">
        <title>Complete genome sequence of Corynebacterium casei LMG S-19264T (=DSM 44701T), isolated from a smear-ripened cheese.</title>
        <authorList>
            <consortium name="US DOE Joint Genome Institute (JGI-PGF)"/>
            <person name="Walter F."/>
            <person name="Albersmeier A."/>
            <person name="Kalinowski J."/>
            <person name="Ruckert C."/>
        </authorList>
    </citation>
    <scope>NUCLEOTIDE SEQUENCE</scope>
    <source>
        <strain evidence="2">JCM 4434</strain>
    </source>
</reference>
<evidence type="ECO:0000313" key="2">
    <source>
        <dbReference type="EMBL" id="GGU97639.1"/>
    </source>
</evidence>
<organism evidence="3 4">
    <name type="scientific">Kitasatospora aureofaciens</name>
    <name type="common">Streptomyces aureofaciens</name>
    <dbReference type="NCBI Taxonomy" id="1894"/>
    <lineage>
        <taxon>Bacteria</taxon>
        <taxon>Bacillati</taxon>
        <taxon>Actinomycetota</taxon>
        <taxon>Actinomycetes</taxon>
        <taxon>Kitasatosporales</taxon>
        <taxon>Streptomycetaceae</taxon>
        <taxon>Kitasatospora</taxon>
    </lineage>
</organism>
<feature type="transmembrane region" description="Helical" evidence="1">
    <location>
        <begin position="55"/>
        <end position="72"/>
    </location>
</feature>
<reference evidence="2" key="5">
    <citation type="submission" date="2020-09" db="EMBL/GenBank/DDBJ databases">
        <authorList>
            <person name="Sun Q."/>
            <person name="Ohkuma M."/>
        </authorList>
    </citation>
    <scope>NUCLEOTIDE SEQUENCE</scope>
    <source>
        <strain evidence="2">JCM 4434</strain>
    </source>
</reference>
<accession>A0A1E7NC41</accession>
<sequence length="147" mass="16204">MRQAIRERWGAQPRWVWWVAAVYVAGFVEGAGVHAVDVLSGGLHAYRAWPPASQLLFHAMLVLDPLAAVLVARARPAGPLLGACIMVADLVANWWGNWDGLMRHPLDYLQFVGLPVMTLFGLFVFATAAPLRRALRSADRAPRIRPA</sequence>
<keyword evidence="1" id="KW-1133">Transmembrane helix</keyword>
<dbReference type="Proteomes" id="UP000037395">
    <property type="component" value="Unassembled WGS sequence"/>
</dbReference>
<feature type="transmembrane region" description="Helical" evidence="1">
    <location>
        <begin position="108"/>
        <end position="131"/>
    </location>
</feature>
<keyword evidence="1" id="KW-0472">Membrane</keyword>
<dbReference type="AlphaFoldDB" id="A0A1E7NC41"/>
<feature type="transmembrane region" description="Helical" evidence="1">
    <location>
        <begin position="15"/>
        <end position="35"/>
    </location>
</feature>
<dbReference type="KEGG" id="kau:B6264_16040"/>
<protein>
    <submittedName>
        <fullName evidence="3">Uncharacterized protein</fullName>
    </submittedName>
</protein>
<dbReference type="GeneID" id="97488934"/>
<proteinExistence type="predicted"/>
<keyword evidence="4" id="KW-1185">Reference proteome</keyword>
<dbReference type="OrthoDB" id="4319615at2"/>